<evidence type="ECO:0000256" key="1">
    <source>
        <dbReference type="ARBA" id="ARBA00022741"/>
    </source>
</evidence>
<dbReference type="GO" id="GO:0019700">
    <property type="term" value="P:organic phosphonate catabolic process"/>
    <property type="evidence" value="ECO:0007669"/>
    <property type="project" value="TreeGrafter"/>
</dbReference>
<evidence type="ECO:0000259" key="3">
    <source>
        <dbReference type="PROSITE" id="PS50893"/>
    </source>
</evidence>
<keyword evidence="1" id="KW-0547">Nucleotide-binding</keyword>
<protein>
    <submittedName>
        <fullName evidence="4">Methyl coenzyme M reductase system, component A2</fullName>
    </submittedName>
</protein>
<dbReference type="PROSITE" id="PS50893">
    <property type="entry name" value="ABC_TRANSPORTER_2"/>
    <property type="match status" value="2"/>
</dbReference>
<dbReference type="InterPro" id="IPR017871">
    <property type="entry name" value="ABC_transporter-like_CS"/>
</dbReference>
<sequence>MMGEPFIIIEGVSKKFGENEVLHNISMTINEGERVGFIGRSGSGKTVLLSMLKGLSDYAPTSGRIIFRVAVCVECEYVDGPSKAGKVCPRCFSKMKLHEIDIWNEDGLSKNVTARIAIMFQRTFALFGSLTVYENLIEAIGKTSCEDVNKRAIAIAKSVGLEHRLIHTARDLSGGEKQRVVLGRQLATNPILLLADEPTGTLDPINAEMIYRILKNEAKDGGMTLLVTSHLPEAVEELCEKAVLLEGGKVELTGDPKTVIEKFLSRARVEEKTEEAKAGNTVLKVKDLKKHYFSIDKGVVKALDGVDFEVKERQIFGIIGLSGAGKTTLSRIICGVTPPTAGTVDLKLGDEWINMLEPGPLGRGRATPYIGLLHQEYTLYPHRTILENLTDAIGLELPDEFAKFKAHSSLSAAGFDEAKIEQILKAYPDELSEGERHRVALAQVLIKEPIIVILDEPSGTMDPITQQDVARSIKNARNEIGQTFIIVSHDLNFVLATCEEVILMRDGKIVERGDPAEIVKRLKPEEEKGLINSKN</sequence>
<dbReference type="SUPFAM" id="SSF52540">
    <property type="entry name" value="P-loop containing nucleoside triphosphate hydrolases"/>
    <property type="match status" value="2"/>
</dbReference>
<dbReference type="EMBL" id="DSTX01000002">
    <property type="protein sequence ID" value="HFK20199.1"/>
    <property type="molecule type" value="Genomic_DNA"/>
</dbReference>
<comment type="caution">
    <text evidence="4">The sequence shown here is derived from an EMBL/GenBank/DDBJ whole genome shotgun (WGS) entry which is preliminary data.</text>
</comment>
<name>A0A7C3J224_9CREN</name>
<evidence type="ECO:0000313" key="4">
    <source>
        <dbReference type="EMBL" id="HFK20199.1"/>
    </source>
</evidence>
<proteinExistence type="predicted"/>
<dbReference type="InterPro" id="IPR003439">
    <property type="entry name" value="ABC_transporter-like_ATP-bd"/>
</dbReference>
<reference evidence="4" key="1">
    <citation type="journal article" date="2020" name="mSystems">
        <title>Genome- and Community-Level Interaction Insights into Carbon Utilization and Element Cycling Functions of Hydrothermarchaeota in Hydrothermal Sediment.</title>
        <authorList>
            <person name="Zhou Z."/>
            <person name="Liu Y."/>
            <person name="Xu W."/>
            <person name="Pan J."/>
            <person name="Luo Z.H."/>
            <person name="Li M."/>
        </authorList>
    </citation>
    <scope>NUCLEOTIDE SEQUENCE [LARGE SCALE GENOMIC DNA]</scope>
    <source>
        <strain evidence="4">SpSt-468</strain>
    </source>
</reference>
<dbReference type="PANTHER" id="PTHR42764">
    <property type="entry name" value="PHOSPHONATES UTILIZATION ATP-BINDING PROTEIN PHNK-RELATED"/>
    <property type="match status" value="1"/>
</dbReference>
<feature type="domain" description="ABC transporter" evidence="3">
    <location>
        <begin position="283"/>
        <end position="531"/>
    </location>
</feature>
<dbReference type="PANTHER" id="PTHR42764:SF2">
    <property type="entry name" value="ABC TRANSPORTER, ATP-BINDING PROTEIN"/>
    <property type="match status" value="1"/>
</dbReference>
<dbReference type="SMART" id="SM00382">
    <property type="entry name" value="AAA"/>
    <property type="match status" value="2"/>
</dbReference>
<keyword evidence="2" id="KW-0067">ATP-binding</keyword>
<dbReference type="InterPro" id="IPR003593">
    <property type="entry name" value="AAA+_ATPase"/>
</dbReference>
<dbReference type="InterPro" id="IPR027417">
    <property type="entry name" value="P-loop_NTPase"/>
</dbReference>
<organism evidence="4">
    <name type="scientific">Candidatus Methanomethylicus mesodigestus</name>
    <dbReference type="NCBI Taxonomy" id="1867258"/>
    <lineage>
        <taxon>Archaea</taxon>
        <taxon>Thermoproteota</taxon>
        <taxon>Methanosuratincolia</taxon>
        <taxon>Candidatus Methanomethylicales</taxon>
        <taxon>Candidatus Methanomethylicaceae</taxon>
        <taxon>Candidatus Methanomethylicus</taxon>
    </lineage>
</organism>
<dbReference type="AlphaFoldDB" id="A0A7C3J224"/>
<dbReference type="Pfam" id="PF00005">
    <property type="entry name" value="ABC_tran"/>
    <property type="match status" value="2"/>
</dbReference>
<gene>
    <name evidence="4" type="primary">atwA</name>
    <name evidence="4" type="ORF">ENS19_02860</name>
</gene>
<accession>A0A7C3J224</accession>
<dbReference type="NCBIfam" id="TIGR03269">
    <property type="entry name" value="met_CoM_red_A2"/>
    <property type="match status" value="1"/>
</dbReference>
<dbReference type="PROSITE" id="PS00211">
    <property type="entry name" value="ABC_TRANSPORTER_1"/>
    <property type="match status" value="1"/>
</dbReference>
<dbReference type="Gene3D" id="3.40.50.300">
    <property type="entry name" value="P-loop containing nucleotide triphosphate hydrolases"/>
    <property type="match status" value="2"/>
</dbReference>
<dbReference type="InterPro" id="IPR017669">
    <property type="entry name" value="Me_Coenz_M_Rdtase_A2"/>
</dbReference>
<feature type="domain" description="ABC transporter" evidence="3">
    <location>
        <begin position="7"/>
        <end position="272"/>
    </location>
</feature>
<evidence type="ECO:0000256" key="2">
    <source>
        <dbReference type="ARBA" id="ARBA00022840"/>
    </source>
</evidence>
<dbReference type="GO" id="GO:0005524">
    <property type="term" value="F:ATP binding"/>
    <property type="evidence" value="ECO:0007669"/>
    <property type="project" value="UniProtKB-KW"/>
</dbReference>
<dbReference type="GO" id="GO:0016887">
    <property type="term" value="F:ATP hydrolysis activity"/>
    <property type="evidence" value="ECO:0007669"/>
    <property type="project" value="InterPro"/>
</dbReference>